<dbReference type="STRING" id="1212491.LFA_1609"/>
<evidence type="ECO:0000313" key="1">
    <source>
        <dbReference type="EMBL" id="CEG57018.1"/>
    </source>
</evidence>
<dbReference type="AlphaFoldDB" id="A0A098G3H4"/>
<dbReference type="Pfam" id="PF23129">
    <property type="entry name" value="DotZ"/>
    <property type="match status" value="1"/>
</dbReference>
<dbReference type="KEGG" id="lfa:LFA_1609"/>
<proteinExistence type="predicted"/>
<protein>
    <submittedName>
        <fullName evidence="1">Uncharacterized protein</fullName>
    </submittedName>
</protein>
<name>A0A098G3H4_9GAMM</name>
<evidence type="ECO:0000313" key="2">
    <source>
        <dbReference type="Proteomes" id="UP000032430"/>
    </source>
</evidence>
<accession>A0A098G3H4</accession>
<dbReference type="InterPro" id="IPR049719">
    <property type="entry name" value="DotZ-like"/>
</dbReference>
<dbReference type="OrthoDB" id="5649041at2"/>
<dbReference type="CDD" id="cd22644">
    <property type="entry name" value="DotZ"/>
    <property type="match status" value="1"/>
</dbReference>
<dbReference type="Proteomes" id="UP000032430">
    <property type="component" value="Chromosome I"/>
</dbReference>
<dbReference type="EMBL" id="LN614827">
    <property type="protein sequence ID" value="CEG57018.1"/>
    <property type="molecule type" value="Genomic_DNA"/>
</dbReference>
<sequence length="297" mass="34199">MNEKKTADEINQWFSTYGVITSERILGTYQIVLPQSELLAAVKSPFSFYHQLIQVPLKNVLNGIILQQANDYHVYAQKIFIDYLLSGESGKPPEAQGAHTRESIEEERKQLVIIGEEFHQKQTAHDSLIANSQSVLIKIAKEWKVIMESAIRLTSTTLKNNNLDIKRSVIRRAVTHALVFCDLTSPQIENDKYAFVNKMNQVLRLNLSEQLKEQIAHNLSDLINFTINFNSKISSFFERADELTQNALSYRTLFYEAILRVTELIKLLPEYKIDPIQDEANRESLHFDKTIGEKRTK</sequence>
<keyword evidence="2" id="KW-1185">Reference proteome</keyword>
<organism evidence="1 2">
    <name type="scientific">Legionella fallonii LLAP-10</name>
    <dbReference type="NCBI Taxonomy" id="1212491"/>
    <lineage>
        <taxon>Bacteria</taxon>
        <taxon>Pseudomonadati</taxon>
        <taxon>Pseudomonadota</taxon>
        <taxon>Gammaproteobacteria</taxon>
        <taxon>Legionellales</taxon>
        <taxon>Legionellaceae</taxon>
        <taxon>Legionella</taxon>
    </lineage>
</organism>
<dbReference type="RefSeq" id="WP_045095590.1">
    <property type="nucleotide sequence ID" value="NZ_LN614827.1"/>
</dbReference>
<gene>
    <name evidence="1" type="ORF">LFA_1609</name>
</gene>
<reference evidence="2" key="1">
    <citation type="submission" date="2014-09" db="EMBL/GenBank/DDBJ databases">
        <authorList>
            <person name="Gomez-Valero L."/>
        </authorList>
    </citation>
    <scope>NUCLEOTIDE SEQUENCE [LARGE SCALE GENOMIC DNA]</scope>
    <source>
        <strain evidence="2">ATCC700992</strain>
    </source>
</reference>
<dbReference type="HOGENOM" id="CLU_945923_0_0_6"/>